<dbReference type="AlphaFoldDB" id="A0A0F7TTZ5"/>
<feature type="domain" description="LysM" evidence="6">
    <location>
        <begin position="249"/>
        <end position="295"/>
    </location>
</feature>
<protein>
    <recommendedName>
        <fullName evidence="6">LysM domain-containing protein</fullName>
    </recommendedName>
</protein>
<proteinExistence type="predicted"/>
<evidence type="ECO:0000256" key="2">
    <source>
        <dbReference type="ARBA" id="ARBA00022729"/>
    </source>
</evidence>
<dbReference type="SUPFAM" id="SSF54106">
    <property type="entry name" value="LysM domain"/>
    <property type="match status" value="2"/>
</dbReference>
<evidence type="ECO:0000256" key="5">
    <source>
        <dbReference type="SAM" id="SignalP"/>
    </source>
</evidence>
<evidence type="ECO:0000256" key="3">
    <source>
        <dbReference type="ARBA" id="ARBA00023026"/>
    </source>
</evidence>
<feature type="chain" id="PRO_5002522685" description="LysM domain-containing protein" evidence="5">
    <location>
        <begin position="19"/>
        <end position="298"/>
    </location>
</feature>
<dbReference type="PANTHER" id="PTHR34997:SF2">
    <property type="entry name" value="LYSM DOMAIN-CONTAINING PROTEIN-RELATED"/>
    <property type="match status" value="1"/>
</dbReference>
<feature type="signal peptide" evidence="5">
    <location>
        <begin position="1"/>
        <end position="18"/>
    </location>
</feature>
<keyword evidence="8" id="KW-1185">Reference proteome</keyword>
<dbReference type="GO" id="GO:0008061">
    <property type="term" value="F:chitin binding"/>
    <property type="evidence" value="ECO:0007669"/>
    <property type="project" value="UniProtKB-KW"/>
</dbReference>
<dbReference type="InterPro" id="IPR018392">
    <property type="entry name" value="LysM"/>
</dbReference>
<keyword evidence="2 5" id="KW-0732">Signal</keyword>
<keyword evidence="1" id="KW-0147">Chitin-binding</keyword>
<gene>
    <name evidence="7" type="ORF">PMG11_07176</name>
</gene>
<dbReference type="InterPro" id="IPR036779">
    <property type="entry name" value="LysM_dom_sf"/>
</dbReference>
<name>A0A0F7TTZ5_PENBI</name>
<evidence type="ECO:0000256" key="4">
    <source>
        <dbReference type="SAM" id="MobiDB-lite"/>
    </source>
</evidence>
<dbReference type="STRING" id="104259.A0A0F7TTZ5"/>
<dbReference type="Pfam" id="PF01476">
    <property type="entry name" value="LysM"/>
    <property type="match status" value="2"/>
</dbReference>
<dbReference type="Proteomes" id="UP000042958">
    <property type="component" value="Unassembled WGS sequence"/>
</dbReference>
<keyword evidence="3" id="KW-0843">Virulence</keyword>
<feature type="region of interest" description="Disordered" evidence="4">
    <location>
        <begin position="202"/>
        <end position="238"/>
    </location>
</feature>
<dbReference type="PANTHER" id="PTHR34997">
    <property type="entry name" value="AM15"/>
    <property type="match status" value="1"/>
</dbReference>
<dbReference type="InterPro" id="IPR052210">
    <property type="entry name" value="LysM1-like"/>
</dbReference>
<reference evidence="8" key="1">
    <citation type="journal article" date="2015" name="Genome Announc.">
        <title>Draft genome sequence of the fungus Penicillium brasilianum MG11.</title>
        <authorList>
            <person name="Horn F."/>
            <person name="Linde J."/>
            <person name="Mattern D.J."/>
            <person name="Walther G."/>
            <person name="Guthke R."/>
            <person name="Brakhage A.A."/>
            <person name="Valiante V."/>
        </authorList>
    </citation>
    <scope>NUCLEOTIDE SEQUENCE [LARGE SCALE GENOMIC DNA]</scope>
    <source>
        <strain evidence="8">MG11</strain>
    </source>
</reference>
<evidence type="ECO:0000256" key="1">
    <source>
        <dbReference type="ARBA" id="ARBA00022669"/>
    </source>
</evidence>
<evidence type="ECO:0000259" key="6">
    <source>
        <dbReference type="PROSITE" id="PS51782"/>
    </source>
</evidence>
<dbReference type="OrthoDB" id="5985073at2759"/>
<organism evidence="7 8">
    <name type="scientific">Penicillium brasilianum</name>
    <dbReference type="NCBI Taxonomy" id="104259"/>
    <lineage>
        <taxon>Eukaryota</taxon>
        <taxon>Fungi</taxon>
        <taxon>Dikarya</taxon>
        <taxon>Ascomycota</taxon>
        <taxon>Pezizomycotina</taxon>
        <taxon>Eurotiomycetes</taxon>
        <taxon>Eurotiomycetidae</taxon>
        <taxon>Eurotiales</taxon>
        <taxon>Aspergillaceae</taxon>
        <taxon>Penicillium</taxon>
    </lineage>
</organism>
<dbReference type="Gene3D" id="3.10.350.10">
    <property type="entry name" value="LysM domain"/>
    <property type="match status" value="2"/>
</dbReference>
<feature type="domain" description="LysM" evidence="6">
    <location>
        <begin position="152"/>
        <end position="198"/>
    </location>
</feature>
<evidence type="ECO:0000313" key="8">
    <source>
        <dbReference type="Proteomes" id="UP000042958"/>
    </source>
</evidence>
<evidence type="ECO:0000313" key="7">
    <source>
        <dbReference type="EMBL" id="CEJ58522.1"/>
    </source>
</evidence>
<sequence>MKLTHLFWHFLATSIAEAYLVSPAGTAAPGTTEDCTQWVEYSTGLTCALLETYFGMTEAEFEAWVTWTYIYPSNPIVTELGDGCELLPGLYYCVQVNFTTISVSSVNPITITTSTTSSTTVVSAMTTTTTTTGSPIATPTPIEPGMVEGCTGFHLVVSGDTCADIAADAGISLTDFVSWNPDVGSDCSGLWLGYYVCIAADSDSSSSSPTSSTATTPTMTTATTTSTSTGNGVTTPTPYESGITDDCDEFHLVVSGDTCADIVSDAGITLDDFYSWNPTVGTDCSGLWLGYYVCVGIL</sequence>
<dbReference type="SMART" id="SM00257">
    <property type="entry name" value="LysM"/>
    <property type="match status" value="2"/>
</dbReference>
<dbReference type="EMBL" id="CDHK01000006">
    <property type="protein sequence ID" value="CEJ58522.1"/>
    <property type="molecule type" value="Genomic_DNA"/>
</dbReference>
<dbReference type="PROSITE" id="PS51782">
    <property type="entry name" value="LYSM"/>
    <property type="match status" value="2"/>
</dbReference>
<accession>A0A0F7TTZ5</accession>
<dbReference type="CDD" id="cd00118">
    <property type="entry name" value="LysM"/>
    <property type="match status" value="2"/>
</dbReference>